<sequence>MQPAIKDLRKYAKDYQYVPVKIEAEIPDFDVYQITDYLDQYYDTCCQLTINNHDQKKVTYLAVNPSQEIIVEEDQVLVNGEPQQFSSHDYITGLLQQYKTPKLKGMPPFSGGLIGYFAYEYIKLAVTKLQKLRRLPDHQPLARLLLADTVIAYDHERQVCEFIKVINTEDLDDSYEQAEKQLTVLKNTLTQIPHHELQNFNLLTDFQPRFTLSQYSKGVEEIRKEIEQGEVFQLIYSNPQHARLTGNLVRVAQQLAKDNPSPYEFYFHQGDYQAAVASPETLVRRENDKLLTYPLAGTRRRGKTKEEDEAFEKELTTSTKELSEHNMLVDLGRNDLGQVSKIGTVNVTSHAQILKFSQVMHLGSTVESTALDDLNAIDLLDSVFPAGTLSGAPKVHAIELIYQHERITRGLYGGCFGYFDFNGDVDMAIGIRLIYTQRDQATIHSGAGIVADSDDKHEFQECFNKARAVNLAVTKAEEG</sequence>
<evidence type="ECO:0000256" key="1">
    <source>
        <dbReference type="ARBA" id="ARBA00001946"/>
    </source>
</evidence>
<evidence type="ECO:0000256" key="5">
    <source>
        <dbReference type="ARBA" id="ARBA00022842"/>
    </source>
</evidence>
<comment type="cofactor">
    <cofactor evidence="1">
        <name>Mg(2+)</name>
        <dbReference type="ChEBI" id="CHEBI:18420"/>
    </cofactor>
</comment>
<gene>
    <name evidence="11" type="ORF">FD16_GL000536</name>
</gene>
<dbReference type="PANTHER" id="PTHR11236:SF48">
    <property type="entry name" value="ISOCHORISMATE SYNTHASE MENF"/>
    <property type="match status" value="1"/>
</dbReference>
<dbReference type="EMBL" id="AZGF01000015">
    <property type="protein sequence ID" value="KRM11747.1"/>
    <property type="molecule type" value="Genomic_DNA"/>
</dbReference>
<dbReference type="SUPFAM" id="SSF56322">
    <property type="entry name" value="ADC synthase"/>
    <property type="match status" value="1"/>
</dbReference>
<name>A0A0R1W9B1_9LACO</name>
<keyword evidence="5" id="KW-0460">Magnesium</keyword>
<dbReference type="InterPro" id="IPR015890">
    <property type="entry name" value="Chorismate_C"/>
</dbReference>
<feature type="domain" description="Anthranilate synthase component I N-terminal" evidence="10">
    <location>
        <begin position="59"/>
        <end position="160"/>
    </location>
</feature>
<dbReference type="Pfam" id="PF04715">
    <property type="entry name" value="Anth_synt_I_N"/>
    <property type="match status" value="1"/>
</dbReference>
<evidence type="ECO:0000256" key="2">
    <source>
        <dbReference type="ARBA" id="ARBA00011575"/>
    </source>
</evidence>
<comment type="function">
    <text evidence="7">Part of a heterotetrameric complex that catalyzes the two-step biosynthesis of anthranilate, an intermediate in the biosynthesis of L-tryptophan. In the first step, the glutamine-binding beta subunit (TrpG) of anthranilate synthase (AS) provides the glutamine amidotransferase activity which generates ammonia as a substrate that, along with chorismate, is used in the second step, catalyzed by the large alpha subunit of AS (TrpE) to produce anthranilate. In the absence of TrpG, TrpE can synthesize anthranilate directly from chorismate and high concentrations of ammonia.</text>
</comment>
<keyword evidence="6" id="KW-0456">Lyase</keyword>
<evidence type="ECO:0000313" key="11">
    <source>
        <dbReference type="EMBL" id="KRM11747.1"/>
    </source>
</evidence>
<dbReference type="InterPro" id="IPR006805">
    <property type="entry name" value="Anth_synth_I_N"/>
</dbReference>
<proteinExistence type="predicted"/>
<comment type="subunit">
    <text evidence="2">Heterotetramer consisting of two non-identical subunits: a beta subunit (TrpG) and a large alpha subunit (TrpE).</text>
</comment>
<dbReference type="GO" id="GO:0046872">
    <property type="term" value="F:metal ion binding"/>
    <property type="evidence" value="ECO:0007669"/>
    <property type="project" value="UniProtKB-KW"/>
</dbReference>
<organism evidence="11 12">
    <name type="scientific">Paucilactobacillus suebicus DSM 5007 = KCTC 3549</name>
    <dbReference type="NCBI Taxonomy" id="1423807"/>
    <lineage>
        <taxon>Bacteria</taxon>
        <taxon>Bacillati</taxon>
        <taxon>Bacillota</taxon>
        <taxon>Bacilli</taxon>
        <taxon>Lactobacillales</taxon>
        <taxon>Lactobacillaceae</taxon>
        <taxon>Paucilactobacillus</taxon>
    </lineage>
</organism>
<dbReference type="STRING" id="1423807.FD16_GL000536"/>
<evidence type="ECO:0000259" key="10">
    <source>
        <dbReference type="Pfam" id="PF04715"/>
    </source>
</evidence>
<keyword evidence="4" id="KW-0479">Metal-binding</keyword>
<dbReference type="Gene3D" id="3.60.120.10">
    <property type="entry name" value="Anthranilate synthase"/>
    <property type="match status" value="1"/>
</dbReference>
<dbReference type="PANTHER" id="PTHR11236">
    <property type="entry name" value="AMINOBENZOATE/ANTHRANILATE SYNTHASE"/>
    <property type="match status" value="1"/>
</dbReference>
<evidence type="ECO:0000256" key="6">
    <source>
        <dbReference type="ARBA" id="ARBA00023239"/>
    </source>
</evidence>
<dbReference type="eggNOG" id="COG0147">
    <property type="taxonomic scope" value="Bacteria"/>
</dbReference>
<dbReference type="PATRIC" id="fig|1423807.3.peg.544"/>
<feature type="domain" description="Chorismate-utilising enzyme C-terminal" evidence="9">
    <location>
        <begin position="214"/>
        <end position="465"/>
    </location>
</feature>
<evidence type="ECO:0000259" key="9">
    <source>
        <dbReference type="Pfam" id="PF00425"/>
    </source>
</evidence>
<dbReference type="Proteomes" id="UP000051820">
    <property type="component" value="Unassembled WGS sequence"/>
</dbReference>
<evidence type="ECO:0000256" key="8">
    <source>
        <dbReference type="ARBA" id="ARBA00047683"/>
    </source>
</evidence>
<dbReference type="GO" id="GO:0000162">
    <property type="term" value="P:L-tryptophan biosynthetic process"/>
    <property type="evidence" value="ECO:0007669"/>
    <property type="project" value="TreeGrafter"/>
</dbReference>
<reference evidence="11 12" key="1">
    <citation type="journal article" date="2015" name="Genome Announc.">
        <title>Expanding the biotechnology potential of lactobacilli through comparative genomics of 213 strains and associated genera.</title>
        <authorList>
            <person name="Sun Z."/>
            <person name="Harris H.M."/>
            <person name="McCann A."/>
            <person name="Guo C."/>
            <person name="Argimon S."/>
            <person name="Zhang W."/>
            <person name="Yang X."/>
            <person name="Jeffery I.B."/>
            <person name="Cooney J.C."/>
            <person name="Kagawa T.F."/>
            <person name="Liu W."/>
            <person name="Song Y."/>
            <person name="Salvetti E."/>
            <person name="Wrobel A."/>
            <person name="Rasinkangas P."/>
            <person name="Parkhill J."/>
            <person name="Rea M.C."/>
            <person name="O'Sullivan O."/>
            <person name="Ritari J."/>
            <person name="Douillard F.P."/>
            <person name="Paul Ross R."/>
            <person name="Yang R."/>
            <person name="Briner A.E."/>
            <person name="Felis G.E."/>
            <person name="de Vos W.M."/>
            <person name="Barrangou R."/>
            <person name="Klaenhammer T.R."/>
            <person name="Caufield P.W."/>
            <person name="Cui Y."/>
            <person name="Zhang H."/>
            <person name="O'Toole P.W."/>
        </authorList>
    </citation>
    <scope>NUCLEOTIDE SEQUENCE [LARGE SCALE GENOMIC DNA]</scope>
    <source>
        <strain evidence="11 12">DSM 5007</strain>
    </source>
</reference>
<protein>
    <recommendedName>
        <fullName evidence="3">Anthranilate synthase component 1</fullName>
    </recommendedName>
</protein>
<dbReference type="PRINTS" id="PR00095">
    <property type="entry name" value="ANTSNTHASEI"/>
</dbReference>
<keyword evidence="12" id="KW-1185">Reference proteome</keyword>
<evidence type="ECO:0000256" key="4">
    <source>
        <dbReference type="ARBA" id="ARBA00022723"/>
    </source>
</evidence>
<dbReference type="AlphaFoldDB" id="A0A0R1W9B1"/>
<dbReference type="OrthoDB" id="9803598at2"/>
<dbReference type="GO" id="GO:0004049">
    <property type="term" value="F:anthranilate synthase activity"/>
    <property type="evidence" value="ECO:0007669"/>
    <property type="project" value="UniProtKB-EC"/>
</dbReference>
<comment type="caution">
    <text evidence="11">The sequence shown here is derived from an EMBL/GenBank/DDBJ whole genome shotgun (WGS) entry which is preliminary data.</text>
</comment>
<accession>A0A0R1W9B1</accession>
<evidence type="ECO:0000313" key="12">
    <source>
        <dbReference type="Proteomes" id="UP000051820"/>
    </source>
</evidence>
<dbReference type="RefSeq" id="WP_010621321.1">
    <property type="nucleotide sequence ID" value="NZ_AZGF01000015.1"/>
</dbReference>
<comment type="catalytic activity">
    <reaction evidence="8">
        <text>chorismate + L-glutamine = anthranilate + pyruvate + L-glutamate + H(+)</text>
        <dbReference type="Rhea" id="RHEA:21732"/>
        <dbReference type="ChEBI" id="CHEBI:15361"/>
        <dbReference type="ChEBI" id="CHEBI:15378"/>
        <dbReference type="ChEBI" id="CHEBI:16567"/>
        <dbReference type="ChEBI" id="CHEBI:29748"/>
        <dbReference type="ChEBI" id="CHEBI:29985"/>
        <dbReference type="ChEBI" id="CHEBI:58359"/>
        <dbReference type="EC" id="4.1.3.27"/>
    </reaction>
</comment>
<dbReference type="InterPro" id="IPR019999">
    <property type="entry name" value="Anth_synth_I-like"/>
</dbReference>
<dbReference type="Pfam" id="PF00425">
    <property type="entry name" value="Chorismate_bind"/>
    <property type="match status" value="1"/>
</dbReference>
<dbReference type="InterPro" id="IPR005801">
    <property type="entry name" value="ADC_synthase"/>
</dbReference>
<evidence type="ECO:0000256" key="3">
    <source>
        <dbReference type="ARBA" id="ARBA00020653"/>
    </source>
</evidence>
<evidence type="ECO:0000256" key="7">
    <source>
        <dbReference type="ARBA" id="ARBA00025634"/>
    </source>
</evidence>